<evidence type="ECO:0000259" key="5">
    <source>
        <dbReference type="PROSITE" id="PS50893"/>
    </source>
</evidence>
<dbReference type="SUPFAM" id="SSF52540">
    <property type="entry name" value="P-loop containing nucleoside triphosphate hydrolases"/>
    <property type="match status" value="1"/>
</dbReference>
<evidence type="ECO:0000256" key="1">
    <source>
        <dbReference type="ARBA" id="ARBA00005417"/>
    </source>
</evidence>
<keyword evidence="4 6" id="KW-0067">ATP-binding</keyword>
<dbReference type="InterPro" id="IPR050166">
    <property type="entry name" value="ABC_transporter_ATP-bind"/>
</dbReference>
<dbReference type="PANTHER" id="PTHR42788">
    <property type="entry name" value="TAURINE IMPORT ATP-BINDING PROTEIN-RELATED"/>
    <property type="match status" value="1"/>
</dbReference>
<dbReference type="GO" id="GO:0016887">
    <property type="term" value="F:ATP hydrolysis activity"/>
    <property type="evidence" value="ECO:0007669"/>
    <property type="project" value="InterPro"/>
</dbReference>
<evidence type="ECO:0000313" key="7">
    <source>
        <dbReference type="Proteomes" id="UP000246132"/>
    </source>
</evidence>
<dbReference type="InterPro" id="IPR003439">
    <property type="entry name" value="ABC_transporter-like_ATP-bd"/>
</dbReference>
<gene>
    <name evidence="6" type="ORF">DEM25_013430</name>
</gene>
<keyword evidence="7" id="KW-1185">Reference proteome</keyword>
<evidence type="ECO:0000256" key="2">
    <source>
        <dbReference type="ARBA" id="ARBA00022448"/>
    </source>
</evidence>
<proteinExistence type="inferred from homology"/>
<dbReference type="PANTHER" id="PTHR42788:SF19">
    <property type="entry name" value="ALIPHATIC SULFONATES IMPORT ATP-BINDING PROTEIN SSUB 2"/>
    <property type="match status" value="1"/>
</dbReference>
<evidence type="ECO:0000256" key="4">
    <source>
        <dbReference type="ARBA" id="ARBA00022840"/>
    </source>
</evidence>
<evidence type="ECO:0000313" key="6">
    <source>
        <dbReference type="EMBL" id="RKF06100.1"/>
    </source>
</evidence>
<dbReference type="CDD" id="cd03293">
    <property type="entry name" value="ABC_NrtD_SsuB_transporters"/>
    <property type="match status" value="1"/>
</dbReference>
<sequence length="235" mass="25855">MTINQGDFLSLLGPSGCGKSTALRLIAGLSAPSAGRLEWFGPPMGKTDVGFVFQEPTLMPWATVYDNVWLPLRLQGVSRDAARDRVAAVLEQVNLTGFEEAVPRELSGGMKMRTSIARALVTRPRVLLMDEPFAALDEITRNQLNNDLLALWEKERFTVIFVTHSVFESVYLASRIVVMAANPGRVFDQMAVDAPYPRSESFRTSEGYAHVMRSASTMLRAAMGLDPVEGGHVDH</sequence>
<accession>A0A3A8AEL0</accession>
<dbReference type="PROSITE" id="PS50893">
    <property type="entry name" value="ABC_TRANSPORTER_2"/>
    <property type="match status" value="1"/>
</dbReference>
<evidence type="ECO:0000256" key="3">
    <source>
        <dbReference type="ARBA" id="ARBA00022741"/>
    </source>
</evidence>
<dbReference type="EMBL" id="QFWV02000008">
    <property type="protein sequence ID" value="RKF06100.1"/>
    <property type="molecule type" value="Genomic_DNA"/>
</dbReference>
<reference evidence="6 7" key="1">
    <citation type="journal article" date="2018" name="Int. J. Syst. Bacteriol.">
        <title>Oceaniradius stylonemae gen. nov., sp. nov., isolated from a red alga, Stylonema cornu-cervi.</title>
        <authorList>
            <person name="Jeong S."/>
        </authorList>
    </citation>
    <scope>NUCLEOTIDE SEQUENCE [LARGE SCALE GENOMIC DNA]</scope>
    <source>
        <strain evidence="6 7">StC1</strain>
    </source>
</reference>
<name>A0A3A8AEL0_9HYPH</name>
<dbReference type="SMART" id="SM00382">
    <property type="entry name" value="AAA"/>
    <property type="match status" value="1"/>
</dbReference>
<feature type="domain" description="ABC transporter" evidence="5">
    <location>
        <begin position="1"/>
        <end position="206"/>
    </location>
</feature>
<dbReference type="Proteomes" id="UP000246132">
    <property type="component" value="Unassembled WGS sequence"/>
</dbReference>
<protein>
    <submittedName>
        <fullName evidence="6">ABC transporter ATP-binding protein</fullName>
    </submittedName>
</protein>
<dbReference type="InterPro" id="IPR003593">
    <property type="entry name" value="AAA+_ATPase"/>
</dbReference>
<keyword evidence="2" id="KW-0813">Transport</keyword>
<dbReference type="OrthoDB" id="9807242at2"/>
<keyword evidence="3" id="KW-0547">Nucleotide-binding</keyword>
<organism evidence="6 7">
    <name type="scientific">Oceaniradius stylonematis</name>
    <dbReference type="NCBI Taxonomy" id="2184161"/>
    <lineage>
        <taxon>Bacteria</taxon>
        <taxon>Pseudomonadati</taxon>
        <taxon>Pseudomonadota</taxon>
        <taxon>Alphaproteobacteria</taxon>
        <taxon>Hyphomicrobiales</taxon>
        <taxon>Ahrensiaceae</taxon>
        <taxon>Oceaniradius</taxon>
    </lineage>
</organism>
<dbReference type="GO" id="GO:0005524">
    <property type="term" value="F:ATP binding"/>
    <property type="evidence" value="ECO:0007669"/>
    <property type="project" value="UniProtKB-KW"/>
</dbReference>
<comment type="similarity">
    <text evidence="1">Belongs to the ABC transporter superfamily.</text>
</comment>
<dbReference type="InterPro" id="IPR027417">
    <property type="entry name" value="P-loop_NTPase"/>
</dbReference>
<dbReference type="Gene3D" id="3.40.50.300">
    <property type="entry name" value="P-loop containing nucleotide triphosphate hydrolases"/>
    <property type="match status" value="1"/>
</dbReference>
<comment type="caution">
    <text evidence="6">The sequence shown here is derived from an EMBL/GenBank/DDBJ whole genome shotgun (WGS) entry which is preliminary data.</text>
</comment>
<dbReference type="Pfam" id="PF00005">
    <property type="entry name" value="ABC_tran"/>
    <property type="match status" value="1"/>
</dbReference>
<dbReference type="AlphaFoldDB" id="A0A3A8AEL0"/>